<proteinExistence type="predicted"/>
<accession>A0ABQ5JA12</accession>
<reference evidence="2" key="2">
    <citation type="submission" date="2022-01" db="EMBL/GenBank/DDBJ databases">
        <authorList>
            <person name="Yamashiro T."/>
            <person name="Shiraishi A."/>
            <person name="Satake H."/>
            <person name="Nakayama K."/>
        </authorList>
    </citation>
    <scope>NUCLEOTIDE SEQUENCE</scope>
</reference>
<dbReference type="Proteomes" id="UP001151760">
    <property type="component" value="Unassembled WGS sequence"/>
</dbReference>
<keyword evidence="3" id="KW-1185">Reference proteome</keyword>
<gene>
    <name evidence="2" type="ORF">Tco_1131771</name>
</gene>
<evidence type="ECO:0000313" key="3">
    <source>
        <dbReference type="Proteomes" id="UP001151760"/>
    </source>
</evidence>
<evidence type="ECO:0000313" key="2">
    <source>
        <dbReference type="EMBL" id="GJU09375.1"/>
    </source>
</evidence>
<comment type="caution">
    <text evidence="2">The sequence shown here is derived from an EMBL/GenBank/DDBJ whole genome shotgun (WGS) entry which is preliminary data.</text>
</comment>
<feature type="region of interest" description="Disordered" evidence="1">
    <location>
        <begin position="80"/>
        <end position="115"/>
    </location>
</feature>
<sequence length="190" mass="21171">MALSIADQIALDDALVALADRLKIGKCNLRLSSDVTLLGRQLCHGKVLQFLEETKVNWHYARDDHNVYYKFKVIQGMKNQFPPKTKGSKKKANTDTIPKLKPPTAPTEKKSGKGKLKTISEAELTEAEQLKLITKRSRQENSQLSCSGLGADEGNWCYSRGSRMQPDYGLRGCILEQSSDDVQVDEASSR</sequence>
<protein>
    <submittedName>
        <fullName evidence="2">Uncharacterized protein</fullName>
    </submittedName>
</protein>
<reference evidence="2" key="1">
    <citation type="journal article" date="2022" name="Int. J. Mol. Sci.">
        <title>Draft Genome of Tanacetum Coccineum: Genomic Comparison of Closely Related Tanacetum-Family Plants.</title>
        <authorList>
            <person name="Yamashiro T."/>
            <person name="Shiraishi A."/>
            <person name="Nakayama K."/>
            <person name="Satake H."/>
        </authorList>
    </citation>
    <scope>NUCLEOTIDE SEQUENCE</scope>
</reference>
<organism evidence="2 3">
    <name type="scientific">Tanacetum coccineum</name>
    <dbReference type="NCBI Taxonomy" id="301880"/>
    <lineage>
        <taxon>Eukaryota</taxon>
        <taxon>Viridiplantae</taxon>
        <taxon>Streptophyta</taxon>
        <taxon>Embryophyta</taxon>
        <taxon>Tracheophyta</taxon>
        <taxon>Spermatophyta</taxon>
        <taxon>Magnoliopsida</taxon>
        <taxon>eudicotyledons</taxon>
        <taxon>Gunneridae</taxon>
        <taxon>Pentapetalae</taxon>
        <taxon>asterids</taxon>
        <taxon>campanulids</taxon>
        <taxon>Asterales</taxon>
        <taxon>Asteraceae</taxon>
        <taxon>Asteroideae</taxon>
        <taxon>Anthemideae</taxon>
        <taxon>Anthemidinae</taxon>
        <taxon>Tanacetum</taxon>
    </lineage>
</organism>
<name>A0ABQ5JA12_9ASTR</name>
<dbReference type="EMBL" id="BQNB010021722">
    <property type="protein sequence ID" value="GJU09375.1"/>
    <property type="molecule type" value="Genomic_DNA"/>
</dbReference>
<evidence type="ECO:0000256" key="1">
    <source>
        <dbReference type="SAM" id="MobiDB-lite"/>
    </source>
</evidence>